<proteinExistence type="predicted"/>
<feature type="transmembrane region" description="Helical" evidence="1">
    <location>
        <begin position="122"/>
        <end position="141"/>
    </location>
</feature>
<dbReference type="Proteomes" id="UP000516134">
    <property type="component" value="Chromosome"/>
</dbReference>
<sequence>MNSLRYFVTGGPMQLAMREWRQMGKWRGPISAFAIGALLGVTGPFGSQTALAPAVKYAFWMDVALVGFGAAAAAGRVLSSAALGGKQATRIVAIAAASAVPMTFFVAWAMGVVRPGRAFSPLQLLGLYPYVALVQLLIAWLTSPDNWMSAAAPVEQPAAAPEYPPEFVSKLPPALRRDILALEAEDHYVRVHTLHGSALVLMRLADAAALIDSRLGLRVHRSWWVAKDGVRVLERTSGRAIARLVDDTVVPISRAHLSAARTVLTG</sequence>
<evidence type="ECO:0000313" key="4">
    <source>
        <dbReference type="Proteomes" id="UP000516134"/>
    </source>
</evidence>
<keyword evidence="1" id="KW-1133">Transmembrane helix</keyword>
<evidence type="ECO:0000259" key="2">
    <source>
        <dbReference type="PROSITE" id="PS50930"/>
    </source>
</evidence>
<name>A0ABX6T2K3_9SPHN</name>
<dbReference type="Gene3D" id="2.40.50.1020">
    <property type="entry name" value="LytTr DNA-binding domain"/>
    <property type="match status" value="1"/>
</dbReference>
<dbReference type="EMBL" id="CP060780">
    <property type="protein sequence ID" value="QNP44107.1"/>
    <property type="molecule type" value="Genomic_DNA"/>
</dbReference>
<evidence type="ECO:0000313" key="3">
    <source>
        <dbReference type="EMBL" id="QNP44107.1"/>
    </source>
</evidence>
<dbReference type="SMART" id="SM00850">
    <property type="entry name" value="LytTR"/>
    <property type="match status" value="1"/>
</dbReference>
<protein>
    <submittedName>
        <fullName evidence="3">LytTR family transcriptional regulator</fullName>
    </submittedName>
</protein>
<dbReference type="Pfam" id="PF04397">
    <property type="entry name" value="LytTR"/>
    <property type="match status" value="1"/>
</dbReference>
<keyword evidence="4" id="KW-1185">Reference proteome</keyword>
<feature type="transmembrane region" description="Helical" evidence="1">
    <location>
        <begin position="59"/>
        <end position="79"/>
    </location>
</feature>
<gene>
    <name evidence="3" type="ORF">H9L15_06085</name>
</gene>
<organism evidence="3 4">
    <name type="scientific">Sphingomonas daechungensis</name>
    <dbReference type="NCBI Taxonomy" id="1176646"/>
    <lineage>
        <taxon>Bacteria</taxon>
        <taxon>Pseudomonadati</taxon>
        <taxon>Pseudomonadota</taxon>
        <taxon>Alphaproteobacteria</taxon>
        <taxon>Sphingomonadales</taxon>
        <taxon>Sphingomonadaceae</taxon>
        <taxon>Sphingomonas</taxon>
    </lineage>
</organism>
<accession>A0ABX6T2K3</accession>
<feature type="domain" description="HTH LytTR-type" evidence="2">
    <location>
        <begin position="177"/>
        <end position="266"/>
    </location>
</feature>
<dbReference type="PROSITE" id="PS50930">
    <property type="entry name" value="HTH_LYTTR"/>
    <property type="match status" value="1"/>
</dbReference>
<keyword evidence="1" id="KW-0472">Membrane</keyword>
<reference evidence="3 4" key="1">
    <citation type="submission" date="2020-08" db="EMBL/GenBank/DDBJ databases">
        <title>Genome sequence of Sphingomonas daechungensis KACC 18115T.</title>
        <authorList>
            <person name="Hyun D.-W."/>
            <person name="Bae J.-W."/>
        </authorList>
    </citation>
    <scope>NUCLEOTIDE SEQUENCE [LARGE SCALE GENOMIC DNA]</scope>
    <source>
        <strain evidence="3 4">KACC 18115</strain>
    </source>
</reference>
<evidence type="ECO:0000256" key="1">
    <source>
        <dbReference type="SAM" id="Phobius"/>
    </source>
</evidence>
<dbReference type="InterPro" id="IPR007492">
    <property type="entry name" value="LytTR_DNA-bd_dom"/>
</dbReference>
<dbReference type="RefSeq" id="WP_187715528.1">
    <property type="nucleotide sequence ID" value="NZ_BAABJC010000001.1"/>
</dbReference>
<keyword evidence="1" id="KW-0812">Transmembrane</keyword>
<feature type="transmembrane region" description="Helical" evidence="1">
    <location>
        <begin position="91"/>
        <end position="110"/>
    </location>
</feature>